<evidence type="ECO:0000256" key="1">
    <source>
        <dbReference type="SAM" id="MobiDB-lite"/>
    </source>
</evidence>
<dbReference type="InterPro" id="IPR026325">
    <property type="entry name" value="DUF932"/>
</dbReference>
<dbReference type="GeneID" id="40086098"/>
<protein>
    <recommendedName>
        <fullName evidence="4">DUF945 domain-containing protein</fullName>
    </recommendedName>
</protein>
<dbReference type="OrthoDB" id="5256at10239"/>
<reference evidence="2 3" key="1">
    <citation type="submission" date="2017-06" db="EMBL/GenBank/DDBJ databases">
        <authorList>
            <person name="Farren J.M."/>
            <person name="Feneis A.M."/>
            <person name="Firkus N.C."/>
            <person name="Flanders A.H."/>
            <person name="Ford M.A."/>
            <person name="Greenwaldt M.E."/>
            <person name="Htoo L.P."/>
            <person name="Johnson E.S."/>
            <person name="Kubacki D.C."/>
            <person name="Lee D.S."/>
            <person name="Revie H.B."/>
            <person name="Rossin C."/>
            <person name="Schommer E.M."/>
            <person name="Schroeder K.A."/>
            <person name="Struss M.J."/>
            <person name="Tarras A.R."/>
            <person name="Troje M.P."/>
            <person name="Urick M.N."/>
            <person name="Williams B.R."/>
            <person name="Witt A.Y."/>
            <person name="Bonilla J.A."/>
            <person name="Klyczek K."/>
            <person name="Garlena R.A."/>
            <person name="Russell D.A."/>
            <person name="Pope W.H."/>
            <person name="Jacobs-Sera D."/>
            <person name="Hendrix R.W."/>
            <person name="Hatfull G.F."/>
        </authorList>
    </citation>
    <scope>NUCLEOTIDE SEQUENCE [LARGE SCALE GENOMIC DNA]</scope>
</reference>
<keyword evidence="3" id="KW-1185">Reference proteome</keyword>
<dbReference type="EMBL" id="MF324907">
    <property type="protein sequence ID" value="ASR84752.1"/>
    <property type="molecule type" value="Genomic_DNA"/>
</dbReference>
<gene>
    <name evidence="2" type="primary">72</name>
    <name evidence="2" type="ORF">SEA_BEANS_72</name>
</gene>
<dbReference type="Proteomes" id="UP000222087">
    <property type="component" value="Segment"/>
</dbReference>
<evidence type="ECO:0000313" key="3">
    <source>
        <dbReference type="Proteomes" id="UP000222087"/>
    </source>
</evidence>
<dbReference type="InterPro" id="IPR017686">
    <property type="entry name" value="Phg/plasmid-like_prot"/>
</dbReference>
<proteinExistence type="predicted"/>
<dbReference type="NCBIfam" id="TIGR03299">
    <property type="entry name" value="LGT_TIGR03299"/>
    <property type="match status" value="1"/>
</dbReference>
<dbReference type="Pfam" id="PF06067">
    <property type="entry name" value="DUF932"/>
    <property type="match status" value="1"/>
</dbReference>
<feature type="region of interest" description="Disordered" evidence="1">
    <location>
        <begin position="1"/>
        <end position="22"/>
    </location>
</feature>
<accession>A0A222ZKD6</accession>
<evidence type="ECO:0008006" key="4">
    <source>
        <dbReference type="Google" id="ProtNLM"/>
    </source>
</evidence>
<dbReference type="KEGG" id="vg:40086098"/>
<name>A0A222ZKD6_9CAUD</name>
<sequence length="356" mass="38239">MFTVLSCSNGSNSTAKKASKKMTGNATLPLDLNRRDAFAQLGTDVSTAKTATQALQGAGLAGWNVRKTPLTTNATVNIGGEEMAFELDVPGQFASTYTNPETGMPEVLGVVGNTYVPIQNEAHAGLLDAIVDESGASFESAAKMRGGRDVFVTMLLNDQMLVGGVDPIRLRLAAFNSHDGQSSFKLAVTNTRVFCANQQAAVMRDAVSKFSIRHTAGSGSLITEAREALKLTFAYNAQFEAAAEKMIQTTMTDAAFAELVKDFWDVPEDAAKAVQTRDASRREQLEWLFADASTNDNIRGTAWAAYQSFTEYVDHYAPTVLGKSDSIESARALRVLTGATAFDVKNLAFQKIMATV</sequence>
<organism evidence="2 3">
    <name type="scientific">Arthrobacter phage Beans</name>
    <dbReference type="NCBI Taxonomy" id="2015815"/>
    <lineage>
        <taxon>Viruses</taxon>
        <taxon>Duplodnaviria</taxon>
        <taxon>Heunggongvirae</taxon>
        <taxon>Uroviricota</taxon>
        <taxon>Caudoviricetes</taxon>
        <taxon>Berryhillviridae</taxon>
        <taxon>Jawnskivirus</taxon>
        <taxon>Jawnskivirus beans</taxon>
        <taxon>Marthavirus beans</taxon>
    </lineage>
</organism>
<evidence type="ECO:0000313" key="2">
    <source>
        <dbReference type="EMBL" id="ASR84752.1"/>
    </source>
</evidence>
<dbReference type="RefSeq" id="YP_009610013.1">
    <property type="nucleotide sequence ID" value="NC_041999.1"/>
</dbReference>